<dbReference type="RefSeq" id="WP_173007207.1">
    <property type="nucleotide sequence ID" value="NZ_WCHB01000041.1"/>
</dbReference>
<evidence type="ECO:0008006" key="3">
    <source>
        <dbReference type="Google" id="ProtNLM"/>
    </source>
</evidence>
<protein>
    <recommendedName>
        <fullName evidence="3">Restriction endonuclease</fullName>
    </recommendedName>
</protein>
<dbReference type="AlphaFoldDB" id="A0A9Q5C223"/>
<proteinExistence type="predicted"/>
<organism evidence="1 2">
    <name type="scientific">Lactobacillus helveticus</name>
    <name type="common">Lactobacillus suntoryeus</name>
    <dbReference type="NCBI Taxonomy" id="1587"/>
    <lineage>
        <taxon>Bacteria</taxon>
        <taxon>Bacillati</taxon>
        <taxon>Bacillota</taxon>
        <taxon>Bacilli</taxon>
        <taxon>Lactobacillales</taxon>
        <taxon>Lactobacillaceae</taxon>
        <taxon>Lactobacillus</taxon>
    </lineage>
</organism>
<accession>A0A9Q5C223</accession>
<comment type="caution">
    <text evidence="1">The sequence shown here is derived from an EMBL/GenBank/DDBJ whole genome shotgun (WGS) entry which is preliminary data.</text>
</comment>
<dbReference type="Proteomes" id="UP000651333">
    <property type="component" value="Unassembled WGS sequence"/>
</dbReference>
<evidence type="ECO:0000313" key="2">
    <source>
        <dbReference type="Proteomes" id="UP000651333"/>
    </source>
</evidence>
<evidence type="ECO:0000313" key="1">
    <source>
        <dbReference type="EMBL" id="NRO35093.1"/>
    </source>
</evidence>
<dbReference type="EMBL" id="WCHB01000041">
    <property type="protein sequence ID" value="NRO35093.1"/>
    <property type="molecule type" value="Genomic_DNA"/>
</dbReference>
<name>A0A9Q5C223_LACHE</name>
<reference evidence="1" key="1">
    <citation type="submission" date="2019-09" db="EMBL/GenBank/DDBJ databases">
        <title>Comparative genomic analysis of Lactobacillus helveticus.</title>
        <authorList>
            <person name="Zhang H."/>
            <person name="Chen Y."/>
            <person name="Zhong Z."/>
        </authorList>
    </citation>
    <scope>NUCLEOTIDE SEQUENCE</scope>
    <source>
        <strain evidence="1">IMAU30003</strain>
    </source>
</reference>
<gene>
    <name evidence="1" type="ORF">IMAU30003_01343</name>
</gene>
<sequence>MIKWNDLEIIAIEDGQPIPSKIVSDFNLGFQDTNKVRKHSKIIQISDFTGAVFNDNAILVSFPKHYINLQEFNNLPTEEKINHIKLIINTIISYRLNPHYAEYQNESDINTSFAFQAFNEIYTYYQKYGLYNVKHKIFKKGYKGKVAWKKTISRSSKVISKGNLLFLPFYIEDKNYMETFITDCMVFAINYTFSLYGLFLSLPKYSELTTRRAVCPLNENYAAIVQKLYAIKPKVFKDIYRRLIDNLIRFYQGLNNDGASTRDIKYYSYNGIWERAVEKYLNKYFSGIAKNENGEDYLEFNGSRFVEEFAKYTIDHYDDAHPNHKLYPDHYYLDKSESTQYIFDSKYYTQLNKLDTKQFVYHILLYKKALKTYNSLIMPTTGKTKTEVFLNLNDNYLLDDHQKIQIFLTHLNTQDVLKNFVK</sequence>